<dbReference type="Proteomes" id="UP000626109">
    <property type="component" value="Unassembled WGS sequence"/>
</dbReference>
<accession>A0A813JMA5</accession>
<dbReference type="Pfam" id="PF11913">
    <property type="entry name" value="DUF3431"/>
    <property type="match status" value="1"/>
</dbReference>
<reference evidence="1" key="1">
    <citation type="submission" date="2021-02" db="EMBL/GenBank/DDBJ databases">
        <authorList>
            <person name="Dougan E. K."/>
            <person name="Rhodes N."/>
            <person name="Thang M."/>
            <person name="Chan C."/>
        </authorList>
    </citation>
    <scope>NUCLEOTIDE SEQUENCE</scope>
</reference>
<evidence type="ECO:0000313" key="2">
    <source>
        <dbReference type="Proteomes" id="UP000626109"/>
    </source>
</evidence>
<organism evidence="1 2">
    <name type="scientific">Polarella glacialis</name>
    <name type="common">Dinoflagellate</name>
    <dbReference type="NCBI Taxonomy" id="89957"/>
    <lineage>
        <taxon>Eukaryota</taxon>
        <taxon>Sar</taxon>
        <taxon>Alveolata</taxon>
        <taxon>Dinophyceae</taxon>
        <taxon>Suessiales</taxon>
        <taxon>Suessiaceae</taxon>
        <taxon>Polarella</taxon>
    </lineage>
</organism>
<protein>
    <submittedName>
        <fullName evidence="1">Uncharacterized protein</fullName>
    </submittedName>
</protein>
<dbReference type="PANTHER" id="PTHR37490">
    <property type="entry name" value="EXPRESSED PROTEIN"/>
    <property type="match status" value="1"/>
</dbReference>
<dbReference type="InterPro" id="IPR021838">
    <property type="entry name" value="DUF3431"/>
</dbReference>
<dbReference type="EMBL" id="CAJNNW010026393">
    <property type="protein sequence ID" value="CAE8684983.1"/>
    <property type="molecule type" value="Genomic_DNA"/>
</dbReference>
<sequence length="460" mass="50431">MDEDLGWLSQLNSESAYDGLRFIIYTKGSHDLSDQISQGMLVHRLPNVGRESHTYIQHIVANYDQLAEWTVFSQAGEPSFGYRGHRQGGGHLLAGDSFANYLVPNPSGARFVYTSAVQLPSMHHLLRAGYCINDTTLEGDSFGACPKEASQWTSWLDVGSFHDYISAKVESQDGESAMDFYRKYINPAADGITGGGQLVIPFSQGARFAVSRSKIRSRPKDVYERLLNTLSRNEDPYSGYFMEWMWSELFLGHQEPCRMPPTAAKVMSHSEALAELAQRYTIQVERLLGEAASTERAVIYGGLNLAVPDCEIFFETGLALVLPAAIATAGSVTENYIAVEADCGYRRRLSTRRLLETVYAAYEITIPAGSTYSADSVVKALQGQTLAGMSSLVIAELKRRGLTYAGVEVKSLSAPVIVFGTATTTKPLQKALTRGESFARRCGIRPAVLAALLACSSLRR</sequence>
<evidence type="ECO:0000313" key="1">
    <source>
        <dbReference type="EMBL" id="CAE8684983.1"/>
    </source>
</evidence>
<comment type="caution">
    <text evidence="1">The sequence shown here is derived from an EMBL/GenBank/DDBJ whole genome shotgun (WGS) entry which is preliminary data.</text>
</comment>
<dbReference type="AlphaFoldDB" id="A0A813JMA5"/>
<gene>
    <name evidence="1" type="ORF">PGLA2088_LOCUS24230</name>
</gene>
<proteinExistence type="predicted"/>
<name>A0A813JMA5_POLGL</name>
<dbReference type="PANTHER" id="PTHR37490:SF1">
    <property type="entry name" value="GLYCOSYLTRANSFERASE 2-LIKE DOMAIN-CONTAINING PROTEIN"/>
    <property type="match status" value="1"/>
</dbReference>